<evidence type="ECO:0000313" key="3">
    <source>
        <dbReference type="Proteomes" id="UP000318693"/>
    </source>
</evidence>
<protein>
    <recommendedName>
        <fullName evidence="1">NAD(P)-binding domain-containing protein</fullName>
    </recommendedName>
</protein>
<name>A0A552WVU0_9MICO</name>
<dbReference type="Gene3D" id="3.40.50.720">
    <property type="entry name" value="NAD(P)-binding Rossmann-like Domain"/>
    <property type="match status" value="1"/>
</dbReference>
<organism evidence="2 3">
    <name type="scientific">Georgenia yuyongxinii</name>
    <dbReference type="NCBI Taxonomy" id="2589797"/>
    <lineage>
        <taxon>Bacteria</taxon>
        <taxon>Bacillati</taxon>
        <taxon>Actinomycetota</taxon>
        <taxon>Actinomycetes</taxon>
        <taxon>Micrococcales</taxon>
        <taxon>Bogoriellaceae</taxon>
        <taxon>Georgenia</taxon>
    </lineage>
</organism>
<proteinExistence type="predicted"/>
<comment type="caution">
    <text evidence="2">The sequence shown here is derived from an EMBL/GenBank/DDBJ whole genome shotgun (WGS) entry which is preliminary data.</text>
</comment>
<gene>
    <name evidence="2" type="ORF">FJ693_04130</name>
</gene>
<feature type="domain" description="NAD(P)-binding" evidence="1">
    <location>
        <begin position="17"/>
        <end position="88"/>
    </location>
</feature>
<evidence type="ECO:0000313" key="2">
    <source>
        <dbReference type="EMBL" id="TRW46689.1"/>
    </source>
</evidence>
<reference evidence="2 3" key="1">
    <citation type="submission" date="2019-07" db="EMBL/GenBank/DDBJ databases">
        <title>Georgenia wutianyii sp. nov. and Georgenia *** sp. nov. isolated from plateau pika (Ochotona curzoniae) in the Qinghai-Tibet plateau of China.</title>
        <authorList>
            <person name="Tian Z."/>
        </authorList>
    </citation>
    <scope>NUCLEOTIDE SEQUENCE [LARGE SCALE GENOMIC DNA]</scope>
    <source>
        <strain evidence="2 3">Z446</strain>
    </source>
</reference>
<dbReference type="AlphaFoldDB" id="A0A552WVU0"/>
<evidence type="ECO:0000259" key="1">
    <source>
        <dbReference type="Pfam" id="PF13460"/>
    </source>
</evidence>
<dbReference type="Proteomes" id="UP000318693">
    <property type="component" value="Unassembled WGS sequence"/>
</dbReference>
<accession>A0A552WVU0</accession>
<dbReference type="Pfam" id="PF13460">
    <property type="entry name" value="NAD_binding_10"/>
    <property type="match status" value="1"/>
</dbReference>
<dbReference type="EMBL" id="VJXR01000007">
    <property type="protein sequence ID" value="TRW46689.1"/>
    <property type="molecule type" value="Genomic_DNA"/>
</dbReference>
<keyword evidence="3" id="KW-1185">Reference proteome</keyword>
<dbReference type="InterPro" id="IPR016040">
    <property type="entry name" value="NAD(P)-bd_dom"/>
</dbReference>
<sequence length="105" mass="11539">MDLPGDRKGRRDRLIGALARTIARGAAEDRRGELDTWRTSGLDWTLIRVPRLLDGDDHARKIVLDAHVPPRATTLHRATLAHALVHVAEGREHVGQAPFAADASN</sequence>
<dbReference type="RefSeq" id="WP_143417270.1">
    <property type="nucleotide sequence ID" value="NZ_VJXR01000007.1"/>
</dbReference>